<dbReference type="Pfam" id="PF00364">
    <property type="entry name" value="Biotin_lipoyl"/>
    <property type="match status" value="1"/>
</dbReference>
<keyword evidence="2 3" id="KW-0092">Biotin</keyword>
<protein>
    <recommendedName>
        <fullName evidence="1 3">Biotin carboxyl carrier protein of acetyl-CoA carboxylase</fullName>
    </recommendedName>
</protein>
<evidence type="ECO:0000256" key="2">
    <source>
        <dbReference type="ARBA" id="ARBA00023267"/>
    </source>
</evidence>
<evidence type="ECO:0000256" key="4">
    <source>
        <dbReference type="SAM" id="MobiDB-lite"/>
    </source>
</evidence>
<dbReference type="OrthoDB" id="9811735at2"/>
<dbReference type="PANTHER" id="PTHR45266:SF3">
    <property type="entry name" value="OXALOACETATE DECARBOXYLASE ALPHA CHAIN"/>
    <property type="match status" value="1"/>
</dbReference>
<evidence type="ECO:0000259" key="5">
    <source>
        <dbReference type="PROSITE" id="PS50968"/>
    </source>
</evidence>
<evidence type="ECO:0000313" key="6">
    <source>
        <dbReference type="EMBL" id="SDH86190.1"/>
    </source>
</evidence>
<dbReference type="AlphaFoldDB" id="A0A1G8FVV5"/>
<dbReference type="Proteomes" id="UP000199163">
    <property type="component" value="Unassembled WGS sequence"/>
</dbReference>
<keyword evidence="3" id="KW-0444">Lipid biosynthesis</keyword>
<dbReference type="GO" id="GO:0009317">
    <property type="term" value="C:acetyl-CoA carboxylase complex"/>
    <property type="evidence" value="ECO:0007669"/>
    <property type="project" value="InterPro"/>
</dbReference>
<gene>
    <name evidence="6" type="ORF">SAMN05192534_11341</name>
</gene>
<dbReference type="SUPFAM" id="SSF51230">
    <property type="entry name" value="Single hybrid motif"/>
    <property type="match status" value="1"/>
</dbReference>
<dbReference type="EMBL" id="FNDK01000013">
    <property type="protein sequence ID" value="SDH86190.1"/>
    <property type="molecule type" value="Genomic_DNA"/>
</dbReference>
<evidence type="ECO:0000313" key="7">
    <source>
        <dbReference type="Proteomes" id="UP000199163"/>
    </source>
</evidence>
<organism evidence="6 7">
    <name type="scientific">Alteribacillus persepolensis</name>
    <dbReference type="NCBI Taxonomy" id="568899"/>
    <lineage>
        <taxon>Bacteria</taxon>
        <taxon>Bacillati</taxon>
        <taxon>Bacillota</taxon>
        <taxon>Bacilli</taxon>
        <taxon>Bacillales</taxon>
        <taxon>Bacillaceae</taxon>
        <taxon>Alteribacillus</taxon>
    </lineage>
</organism>
<feature type="compositionally biased region" description="Basic and acidic residues" evidence="4">
    <location>
        <begin position="68"/>
        <end position="79"/>
    </location>
</feature>
<sequence>MSNDIFNTFSEHDINSLAEVIEKLEKSQFDYLELENDGMKIVIGKNKSANNVMDLSEVSDKQAVATVAKEEQKETEHPAETVQKTSSASSSAAEENSFDVKAKEDEALITANTAGLFYAQPEPGAPPYVQVGDMVEEDSTVGLVEIMKVYSAITAGVSGEITKIHVENQELIEYGQPLFTVKTH</sequence>
<feature type="domain" description="Lipoyl-binding" evidence="5">
    <location>
        <begin position="104"/>
        <end position="182"/>
    </location>
</feature>
<name>A0A1G8FVV5_9BACI</name>
<keyword evidence="7" id="KW-1185">Reference proteome</keyword>
<dbReference type="InterPro" id="IPR000089">
    <property type="entry name" value="Biotin_lipoyl"/>
</dbReference>
<accession>A0A1G8FVV5</accession>
<dbReference type="STRING" id="568899.SAMN05192534_11341"/>
<dbReference type="CDD" id="cd06850">
    <property type="entry name" value="biotinyl_domain"/>
    <property type="match status" value="1"/>
</dbReference>
<feature type="region of interest" description="Disordered" evidence="4">
    <location>
        <begin position="68"/>
        <end position="101"/>
    </location>
</feature>
<dbReference type="PANTHER" id="PTHR45266">
    <property type="entry name" value="OXALOACETATE DECARBOXYLASE ALPHA CHAIN"/>
    <property type="match status" value="1"/>
</dbReference>
<dbReference type="PROSITE" id="PS50968">
    <property type="entry name" value="BIOTINYL_LIPOYL"/>
    <property type="match status" value="1"/>
</dbReference>
<keyword evidence="3" id="KW-0276">Fatty acid metabolism</keyword>
<evidence type="ECO:0000256" key="1">
    <source>
        <dbReference type="ARBA" id="ARBA00017562"/>
    </source>
</evidence>
<dbReference type="GO" id="GO:0003989">
    <property type="term" value="F:acetyl-CoA carboxylase activity"/>
    <property type="evidence" value="ECO:0007669"/>
    <property type="project" value="InterPro"/>
</dbReference>
<dbReference type="PRINTS" id="PR01071">
    <property type="entry name" value="ACOABIOTINCC"/>
</dbReference>
<proteinExistence type="predicted"/>
<evidence type="ECO:0000256" key="3">
    <source>
        <dbReference type="RuleBase" id="RU364072"/>
    </source>
</evidence>
<keyword evidence="3" id="KW-0275">Fatty acid biosynthesis</keyword>
<comment type="pathway">
    <text evidence="3">Lipid metabolism; fatty acid biosynthesis.</text>
</comment>
<keyword evidence="3" id="KW-0443">Lipid metabolism</keyword>
<dbReference type="InterPro" id="IPR050709">
    <property type="entry name" value="Biotin_Carboxyl_Carrier/Decarb"/>
</dbReference>
<dbReference type="Gene3D" id="2.40.50.100">
    <property type="match status" value="1"/>
</dbReference>
<dbReference type="InterPro" id="IPR001249">
    <property type="entry name" value="AcCoA_biotinCC"/>
</dbReference>
<comment type="function">
    <text evidence="3">This protein is a component of the acetyl coenzyme A carboxylase complex; first, biotin carboxylase catalyzes the carboxylation of the carrier protein and then the transcarboxylase transfers the carboxyl group to form malonyl-CoA.</text>
</comment>
<reference evidence="7" key="1">
    <citation type="submission" date="2016-10" db="EMBL/GenBank/DDBJ databases">
        <authorList>
            <person name="Varghese N."/>
            <person name="Submissions S."/>
        </authorList>
    </citation>
    <scope>NUCLEOTIDE SEQUENCE [LARGE SCALE GENOMIC DNA]</scope>
    <source>
        <strain evidence="7">DSM 21632</strain>
    </source>
</reference>
<dbReference type="UniPathway" id="UPA00094"/>
<dbReference type="GO" id="GO:0006633">
    <property type="term" value="P:fatty acid biosynthetic process"/>
    <property type="evidence" value="ECO:0007669"/>
    <property type="project" value="UniProtKB-UniPathway"/>
</dbReference>
<dbReference type="InterPro" id="IPR011053">
    <property type="entry name" value="Single_hybrid_motif"/>
</dbReference>
<dbReference type="RefSeq" id="WP_091273938.1">
    <property type="nucleotide sequence ID" value="NZ_FNDK01000013.1"/>
</dbReference>